<dbReference type="AlphaFoldDB" id="A0A1E3TJJ8"/>
<dbReference type="RefSeq" id="WP_069395289.1">
    <property type="nucleotide sequence ID" value="NZ_JACKUN010000014.1"/>
</dbReference>
<dbReference type="SUPFAM" id="SSF53756">
    <property type="entry name" value="UDP-Glycosyltransferase/glycogen phosphorylase"/>
    <property type="match status" value="1"/>
</dbReference>
<name>A0A1E3TJJ8_MYCSH</name>
<dbReference type="STRING" id="29313.BHQ16_06880"/>
<keyword evidence="3" id="KW-1185">Reference proteome</keyword>
<organism evidence="2 3">
    <name type="scientific">Mycobacterium shimoidei</name>
    <dbReference type="NCBI Taxonomy" id="29313"/>
    <lineage>
        <taxon>Bacteria</taxon>
        <taxon>Bacillati</taxon>
        <taxon>Actinomycetota</taxon>
        <taxon>Actinomycetes</taxon>
        <taxon>Mycobacteriales</taxon>
        <taxon>Mycobacteriaceae</taxon>
        <taxon>Mycobacterium</taxon>
    </lineage>
</organism>
<dbReference type="GO" id="GO:0016758">
    <property type="term" value="F:hexosyltransferase activity"/>
    <property type="evidence" value="ECO:0007669"/>
    <property type="project" value="UniProtKB-ARBA"/>
</dbReference>
<dbReference type="Gene3D" id="3.40.50.2000">
    <property type="entry name" value="Glycogen Phosphorylase B"/>
    <property type="match status" value="2"/>
</dbReference>
<dbReference type="Pfam" id="PF06722">
    <property type="entry name" value="EryCIII-like_C"/>
    <property type="match status" value="1"/>
</dbReference>
<evidence type="ECO:0000259" key="1">
    <source>
        <dbReference type="Pfam" id="PF06722"/>
    </source>
</evidence>
<evidence type="ECO:0000313" key="2">
    <source>
        <dbReference type="EMBL" id="SRX91857.1"/>
    </source>
</evidence>
<sequence>MATILAYTSAALGNLYPICALLIELHRRGHRIALRTLAAGVPVGRQLGFDTEAIDSRIEDIEMSDWTAPNSRSALGLACQIFGKRAAYEVGDLHNAIRSVEPDTMIIDANCWGAAAAADAGDLPWLAFWPYTPFLRSRGVPPFGPGLRPLPGWAGRIRDAALRPVVLGVVEKAMLGPLNAVRAKAGAVPVHSADEFVRRAPLILVASGEPFEYPHPDWGESVQMIGSCDFDPPADIPRWLDDIEQPIVLVSISSEQQNDMGLALTAMKALAEEPIHLVVTLRVGVPGGIAVPANATVATFVPHGPVLDRAICAITHGGMGSTQKALTRGVPVCVVPHGRDQFEVARRVEVSGCGTRLPARKLTPSRLKSKVLQAMSMADGARRVAEGFAATGGVAHGADLIEQRLLRRPTERRPLL</sequence>
<dbReference type="InterPro" id="IPR050426">
    <property type="entry name" value="Glycosyltransferase_28"/>
</dbReference>
<dbReference type="Proteomes" id="UP000252015">
    <property type="component" value="Unassembled WGS sequence"/>
</dbReference>
<proteinExistence type="predicted"/>
<dbReference type="InterPro" id="IPR010610">
    <property type="entry name" value="EryCIII-like_C"/>
</dbReference>
<dbReference type="PANTHER" id="PTHR48050:SF13">
    <property type="entry name" value="STEROL 3-BETA-GLUCOSYLTRANSFERASE UGT80A2"/>
    <property type="match status" value="1"/>
</dbReference>
<dbReference type="OrthoDB" id="6620093at2"/>
<dbReference type="InterPro" id="IPR002213">
    <property type="entry name" value="UDP_glucos_trans"/>
</dbReference>
<accession>A0A1E3TJJ8</accession>
<dbReference type="PANTHER" id="PTHR48050">
    <property type="entry name" value="STEROL 3-BETA-GLUCOSYLTRANSFERASE"/>
    <property type="match status" value="1"/>
</dbReference>
<dbReference type="CDD" id="cd03784">
    <property type="entry name" value="GT1_Gtf-like"/>
    <property type="match status" value="1"/>
</dbReference>
<dbReference type="GO" id="GO:0017000">
    <property type="term" value="P:antibiotic biosynthetic process"/>
    <property type="evidence" value="ECO:0007669"/>
    <property type="project" value="UniProtKB-ARBA"/>
</dbReference>
<gene>
    <name evidence="2" type="ORF">MSP7336_00078</name>
</gene>
<feature type="domain" description="Erythromycin biosynthesis protein CIII-like C-terminal" evidence="1">
    <location>
        <begin position="286"/>
        <end position="390"/>
    </location>
</feature>
<reference evidence="2 3" key="1">
    <citation type="submission" date="2018-05" db="EMBL/GenBank/DDBJ databases">
        <authorList>
            <consortium name="IHU Genomes"/>
        </authorList>
    </citation>
    <scope>NUCLEOTIDE SEQUENCE [LARGE SCALE GENOMIC DNA]</scope>
    <source>
        <strain evidence="2 3">P7336</strain>
    </source>
</reference>
<evidence type="ECO:0000313" key="3">
    <source>
        <dbReference type="Proteomes" id="UP000252015"/>
    </source>
</evidence>
<dbReference type="GO" id="GO:0008194">
    <property type="term" value="F:UDP-glycosyltransferase activity"/>
    <property type="evidence" value="ECO:0007669"/>
    <property type="project" value="InterPro"/>
</dbReference>
<protein>
    <submittedName>
        <fullName evidence="2">Glycosyl transferase family protein [Nocardioides sp. JS614]</fullName>
    </submittedName>
</protein>
<keyword evidence="2" id="KW-0808">Transferase</keyword>
<dbReference type="EMBL" id="UEGW01000001">
    <property type="protein sequence ID" value="SRX91857.1"/>
    <property type="molecule type" value="Genomic_DNA"/>
</dbReference>